<dbReference type="InterPro" id="IPR011042">
    <property type="entry name" value="6-blade_b-propeller_TolB-like"/>
</dbReference>
<protein>
    <submittedName>
        <fullName evidence="1">PhoX family phosphatase</fullName>
    </submittedName>
</protein>
<dbReference type="Pfam" id="PF05787">
    <property type="entry name" value="PhoX"/>
    <property type="match status" value="1"/>
</dbReference>
<dbReference type="Gene3D" id="2.120.10.30">
    <property type="entry name" value="TolB, C-terminal domain"/>
    <property type="match status" value="1"/>
</dbReference>
<dbReference type="SUPFAM" id="SSF63829">
    <property type="entry name" value="Calcium-dependent phosphotriesterase"/>
    <property type="match status" value="1"/>
</dbReference>
<sequence length="665" mass="71459">MSAIDREDVPTNTSANTHFNEIVERARSRRGFLKTGLGLGAVGFFGAGLAACGSDDNDDDDGGSPAPVMLGFAQVAANTLDTITVPAGYKHAVFCRWGDPLFPESPAWKPDATNTAADQALQFGDNHDGMHFFPLGNSSTEGLLVMNHEYINPEFFFTPGVQSGATPWSLEQVRKGQHAHGVSVAHVKLTNGNWQVVIPSPYNRRIHVNTAMAITGPARGHALMQTSADPTGTVSLGTVNNCGNGFTIWGTYLTCEENFNGYFGTTSGADTRNANMRRYGVTAGVSSYRWEEFDNRFDYAKEPNESNRMGWIVEIDPFDASSTPKKRTALGRIKHENAAQTLAADNRVVVYMGDDQADDYVYKFVSTGKYDANTPMLNRNLLESGTLYVAKFGAGATAGDMMGTGEWIALVPSTATTDGSTLGAKFTDIGGILVNTRLAADAVGATKMDRPEWVTVHPGTGEAYLTLTNNSGRSATDEANPRAANIYGQIIRWREAGKDAAALTFEWDLFVLAGNPAHANVGTVPLQAGSSNINKDNLFNSPDGLAFDADGRLWIQTDGNFSNTGNYAGMGNNQMLVADPTTKEIRRFLVGPSGCEITGITWTPDQKYVFVNVQHPGEYGSHPRKPAVDPAVDPLAFSKWPDAAGGRPRPATVVIWKEDGGKVGT</sequence>
<reference evidence="1 2" key="1">
    <citation type="submission" date="2024-02" db="EMBL/GenBank/DDBJ databases">
        <title>Genome sequence of Aquincola sp. MAHUQ-54.</title>
        <authorList>
            <person name="Huq M.A."/>
        </authorList>
    </citation>
    <scope>NUCLEOTIDE SEQUENCE [LARGE SCALE GENOMIC DNA]</scope>
    <source>
        <strain evidence="1 2">MAHUQ-54</strain>
    </source>
</reference>
<dbReference type="RefSeq" id="WP_332288347.1">
    <property type="nucleotide sequence ID" value="NZ_JAZIBG010000017.1"/>
</dbReference>
<keyword evidence="2" id="KW-1185">Reference proteome</keyword>
<name>A0AAW9Q010_9BURK</name>
<comment type="caution">
    <text evidence="1">The sequence shown here is derived from an EMBL/GenBank/DDBJ whole genome shotgun (WGS) entry which is preliminary data.</text>
</comment>
<accession>A0AAW9Q010</accession>
<evidence type="ECO:0000313" key="2">
    <source>
        <dbReference type="Proteomes" id="UP001336250"/>
    </source>
</evidence>
<dbReference type="EMBL" id="JAZIBG010000017">
    <property type="protein sequence ID" value="MEF7613408.1"/>
    <property type="molecule type" value="Genomic_DNA"/>
</dbReference>
<dbReference type="AlphaFoldDB" id="A0AAW9Q010"/>
<gene>
    <name evidence="1" type="ORF">V4F39_05740</name>
</gene>
<dbReference type="PANTHER" id="PTHR35399:SF2">
    <property type="entry name" value="DUF839 DOMAIN-CONTAINING PROTEIN"/>
    <property type="match status" value="1"/>
</dbReference>
<dbReference type="InterPro" id="IPR008557">
    <property type="entry name" value="PhoX"/>
</dbReference>
<evidence type="ECO:0000313" key="1">
    <source>
        <dbReference type="EMBL" id="MEF7613408.1"/>
    </source>
</evidence>
<dbReference type="Proteomes" id="UP001336250">
    <property type="component" value="Unassembled WGS sequence"/>
</dbReference>
<organism evidence="1 2">
    <name type="scientific">Aquincola agrisoli</name>
    <dbReference type="NCBI Taxonomy" id="3119538"/>
    <lineage>
        <taxon>Bacteria</taxon>
        <taxon>Pseudomonadati</taxon>
        <taxon>Pseudomonadota</taxon>
        <taxon>Betaproteobacteria</taxon>
        <taxon>Burkholderiales</taxon>
        <taxon>Sphaerotilaceae</taxon>
        <taxon>Aquincola</taxon>
    </lineage>
</organism>
<proteinExistence type="predicted"/>
<dbReference type="PANTHER" id="PTHR35399">
    <property type="entry name" value="SLR8030 PROTEIN"/>
    <property type="match status" value="1"/>
</dbReference>